<dbReference type="InterPro" id="IPR029026">
    <property type="entry name" value="tRNA_m1G_MTases_N"/>
</dbReference>
<proteinExistence type="inferred from homology"/>
<dbReference type="Pfam" id="PF22435">
    <property type="entry name" value="MRM3-like_sub_bind"/>
    <property type="match status" value="1"/>
</dbReference>
<keyword evidence="6" id="KW-1185">Reference proteome</keyword>
<dbReference type="InterPro" id="IPR053888">
    <property type="entry name" value="MRM3-like_sub_bind"/>
</dbReference>
<evidence type="ECO:0000259" key="4">
    <source>
        <dbReference type="SMART" id="SM00967"/>
    </source>
</evidence>
<keyword evidence="3" id="KW-0808">Transferase</keyword>
<dbReference type="InterPro" id="IPR051259">
    <property type="entry name" value="rRNA_Methyltransferase"/>
</dbReference>
<dbReference type="InterPro" id="IPR029064">
    <property type="entry name" value="Ribosomal_eL30-like_sf"/>
</dbReference>
<name>A0ABT1RPU3_9FIRM</name>
<dbReference type="EMBL" id="JANFXK010000011">
    <property type="protein sequence ID" value="MCQ4637186.1"/>
    <property type="molecule type" value="Genomic_DNA"/>
</dbReference>
<evidence type="ECO:0000256" key="3">
    <source>
        <dbReference type="ARBA" id="ARBA00022679"/>
    </source>
</evidence>
<dbReference type="SMART" id="SM00967">
    <property type="entry name" value="SpoU_sub_bind"/>
    <property type="match status" value="1"/>
</dbReference>
<sequence>MKKITSKDNQIFRLCGRLTLRKYRDQEGLYLVEGEKLVREALATGQNVKTIIISEECGIPPAFSADTVFMEGRLFSKLAQTKTTQGILAIVEKRELTEEDFLKKTDRKSGNVVLLDRLQDPGNIGTIIRTADAAGYSGVMTIKGTADLYSSKIVRAAAGSLFRMPVFAADSPEQAVSVLERAGKTILATGFDTDLYYYDIDMKRNIGLIIGNEGNGISTELMAMAHRIIKIPMDGDIDSLNASVAAGILMYESMR</sequence>
<feature type="domain" description="RNA 2-O ribose methyltransferase substrate binding" evidence="4">
    <location>
        <begin position="31"/>
        <end position="97"/>
    </location>
</feature>
<comment type="similarity">
    <text evidence="1">Belongs to the class IV-like SAM-binding methyltransferase superfamily. RNA methyltransferase TrmH family.</text>
</comment>
<dbReference type="Gene3D" id="3.30.1330.30">
    <property type="match status" value="1"/>
</dbReference>
<protein>
    <submittedName>
        <fullName evidence="5">RNA methyltransferase</fullName>
    </submittedName>
</protein>
<evidence type="ECO:0000313" key="6">
    <source>
        <dbReference type="Proteomes" id="UP001524502"/>
    </source>
</evidence>
<dbReference type="PANTHER" id="PTHR43191">
    <property type="entry name" value="RRNA METHYLTRANSFERASE 3"/>
    <property type="match status" value="1"/>
</dbReference>
<dbReference type="InterPro" id="IPR029028">
    <property type="entry name" value="Alpha/beta_knot_MTases"/>
</dbReference>
<dbReference type="SUPFAM" id="SSF75217">
    <property type="entry name" value="alpha/beta knot"/>
    <property type="match status" value="1"/>
</dbReference>
<dbReference type="InterPro" id="IPR013123">
    <property type="entry name" value="SpoU_subst-bd"/>
</dbReference>
<dbReference type="GO" id="GO:0032259">
    <property type="term" value="P:methylation"/>
    <property type="evidence" value="ECO:0007669"/>
    <property type="project" value="UniProtKB-KW"/>
</dbReference>
<comment type="caution">
    <text evidence="5">The sequence shown here is derived from an EMBL/GenBank/DDBJ whole genome shotgun (WGS) entry which is preliminary data.</text>
</comment>
<dbReference type="CDD" id="cd18095">
    <property type="entry name" value="SpoU-like_rRNA-MTase"/>
    <property type="match status" value="1"/>
</dbReference>
<evidence type="ECO:0000256" key="1">
    <source>
        <dbReference type="ARBA" id="ARBA00007228"/>
    </source>
</evidence>
<dbReference type="Gene3D" id="3.40.1280.10">
    <property type="match status" value="1"/>
</dbReference>
<gene>
    <name evidence="5" type="ORF">NE619_10670</name>
</gene>
<dbReference type="SUPFAM" id="SSF55315">
    <property type="entry name" value="L30e-like"/>
    <property type="match status" value="1"/>
</dbReference>
<reference evidence="5 6" key="1">
    <citation type="submission" date="2022-06" db="EMBL/GenBank/DDBJ databases">
        <title>Isolation of gut microbiota from human fecal samples.</title>
        <authorList>
            <person name="Pamer E.G."/>
            <person name="Barat B."/>
            <person name="Waligurski E."/>
            <person name="Medina S."/>
            <person name="Paddock L."/>
            <person name="Mostad J."/>
        </authorList>
    </citation>
    <scope>NUCLEOTIDE SEQUENCE [LARGE SCALE GENOMIC DNA]</scope>
    <source>
        <strain evidence="5 6">SL.3.17</strain>
    </source>
</reference>
<keyword evidence="2 5" id="KW-0489">Methyltransferase</keyword>
<accession>A0ABT1RPU3</accession>
<dbReference type="PANTHER" id="PTHR43191:SF2">
    <property type="entry name" value="RRNA METHYLTRANSFERASE 3, MITOCHONDRIAL"/>
    <property type="match status" value="1"/>
</dbReference>
<organism evidence="5 6">
    <name type="scientific">Anaerovorax odorimutans</name>
    <dbReference type="NCBI Taxonomy" id="109327"/>
    <lineage>
        <taxon>Bacteria</taxon>
        <taxon>Bacillati</taxon>
        <taxon>Bacillota</taxon>
        <taxon>Clostridia</taxon>
        <taxon>Peptostreptococcales</taxon>
        <taxon>Anaerovoracaceae</taxon>
        <taxon>Anaerovorax</taxon>
    </lineage>
</organism>
<dbReference type="InterPro" id="IPR001537">
    <property type="entry name" value="SpoU_MeTrfase"/>
</dbReference>
<dbReference type="Pfam" id="PF00588">
    <property type="entry name" value="SpoU_methylase"/>
    <property type="match status" value="1"/>
</dbReference>
<evidence type="ECO:0000313" key="5">
    <source>
        <dbReference type="EMBL" id="MCQ4637186.1"/>
    </source>
</evidence>
<dbReference type="RefSeq" id="WP_256132379.1">
    <property type="nucleotide sequence ID" value="NZ_JANFXK010000011.1"/>
</dbReference>
<dbReference type="GO" id="GO:0008168">
    <property type="term" value="F:methyltransferase activity"/>
    <property type="evidence" value="ECO:0007669"/>
    <property type="project" value="UniProtKB-KW"/>
</dbReference>
<evidence type="ECO:0000256" key="2">
    <source>
        <dbReference type="ARBA" id="ARBA00022603"/>
    </source>
</evidence>
<dbReference type="Proteomes" id="UP001524502">
    <property type="component" value="Unassembled WGS sequence"/>
</dbReference>